<sequence length="43" mass="4786">MSVNEFLAETREDFNSPTTSTFVSKMANCKHTVGSLEEVSTFI</sequence>
<comment type="caution">
    <text evidence="1">The sequence shown here is derived from an EMBL/GenBank/DDBJ whole genome shotgun (WGS) entry which is preliminary data.</text>
</comment>
<dbReference type="EMBL" id="NCKV01006713">
    <property type="protein sequence ID" value="RWS23306.1"/>
    <property type="molecule type" value="Genomic_DNA"/>
</dbReference>
<dbReference type="OrthoDB" id="5980717at2759"/>
<evidence type="ECO:0000313" key="1">
    <source>
        <dbReference type="EMBL" id="RWS23306.1"/>
    </source>
</evidence>
<gene>
    <name evidence="1" type="ORF">B4U80_10078</name>
</gene>
<evidence type="ECO:0000313" key="2">
    <source>
        <dbReference type="Proteomes" id="UP000288716"/>
    </source>
</evidence>
<dbReference type="AlphaFoldDB" id="A0A443S6Y1"/>
<accession>A0A443S6Y1</accession>
<dbReference type="STRING" id="299467.A0A443S6Y1"/>
<protein>
    <submittedName>
        <fullName evidence="1">Uncharacterized protein</fullName>
    </submittedName>
</protein>
<dbReference type="Proteomes" id="UP000288716">
    <property type="component" value="Unassembled WGS sequence"/>
</dbReference>
<name>A0A443S6Y1_9ACAR</name>
<organism evidence="1 2">
    <name type="scientific">Leptotrombidium deliense</name>
    <dbReference type="NCBI Taxonomy" id="299467"/>
    <lineage>
        <taxon>Eukaryota</taxon>
        <taxon>Metazoa</taxon>
        <taxon>Ecdysozoa</taxon>
        <taxon>Arthropoda</taxon>
        <taxon>Chelicerata</taxon>
        <taxon>Arachnida</taxon>
        <taxon>Acari</taxon>
        <taxon>Acariformes</taxon>
        <taxon>Trombidiformes</taxon>
        <taxon>Prostigmata</taxon>
        <taxon>Anystina</taxon>
        <taxon>Parasitengona</taxon>
        <taxon>Trombiculoidea</taxon>
        <taxon>Trombiculidae</taxon>
        <taxon>Leptotrombidium</taxon>
    </lineage>
</organism>
<dbReference type="VEuPathDB" id="VectorBase:LDEU008734"/>
<keyword evidence="2" id="KW-1185">Reference proteome</keyword>
<proteinExistence type="predicted"/>
<reference evidence="1 2" key="1">
    <citation type="journal article" date="2018" name="Gigascience">
        <title>Genomes of trombidid mites reveal novel predicted allergens and laterally-transferred genes associated with secondary metabolism.</title>
        <authorList>
            <person name="Dong X."/>
            <person name="Chaisiri K."/>
            <person name="Xia D."/>
            <person name="Armstrong S.D."/>
            <person name="Fang Y."/>
            <person name="Donnelly M.J."/>
            <person name="Kadowaki T."/>
            <person name="McGarry J.W."/>
            <person name="Darby A.C."/>
            <person name="Makepeace B.L."/>
        </authorList>
    </citation>
    <scope>NUCLEOTIDE SEQUENCE [LARGE SCALE GENOMIC DNA]</scope>
    <source>
        <strain evidence="1">UoL-UT</strain>
    </source>
</reference>